<organism evidence="3 4">
    <name type="scientific">Clostridium niameyense</name>
    <dbReference type="NCBI Taxonomy" id="1622073"/>
    <lineage>
        <taxon>Bacteria</taxon>
        <taxon>Bacillati</taxon>
        <taxon>Bacillota</taxon>
        <taxon>Clostridia</taxon>
        <taxon>Eubacteriales</taxon>
        <taxon>Clostridiaceae</taxon>
        <taxon>Clostridium</taxon>
    </lineage>
</organism>
<keyword evidence="4" id="KW-1185">Reference proteome</keyword>
<dbReference type="InterPro" id="IPR050807">
    <property type="entry name" value="TransReg_Diox_bact_type"/>
</dbReference>
<dbReference type="GO" id="GO:0003677">
    <property type="term" value="F:DNA binding"/>
    <property type="evidence" value="ECO:0007669"/>
    <property type="project" value="UniProtKB-KW"/>
</dbReference>
<evidence type="ECO:0000313" key="4">
    <source>
        <dbReference type="Proteomes" id="UP000473885"/>
    </source>
</evidence>
<comment type="caution">
    <text evidence="3">The sequence shown here is derived from an EMBL/GenBank/DDBJ whole genome shotgun (WGS) entry which is preliminary data.</text>
</comment>
<protein>
    <submittedName>
        <fullName evidence="3">Helix-turn-helix transcriptional regulator</fullName>
    </submittedName>
</protein>
<sequence>MCKNTENKIINSIGEKIKQRRTEKGYSLRELGKIVDLSANFLSAVERGINGISIEKLTKVAHALDVPVSYLLSDVDKGINEMENIKVKEIVTDNDVVYEFFLSKHVFPNGLTYEQMCDKIKLLNKLRGK</sequence>
<dbReference type="CDD" id="cd00093">
    <property type="entry name" value="HTH_XRE"/>
    <property type="match status" value="1"/>
</dbReference>
<name>A0A6M0RDY4_9CLOT</name>
<dbReference type="PROSITE" id="PS50943">
    <property type="entry name" value="HTH_CROC1"/>
    <property type="match status" value="1"/>
</dbReference>
<dbReference type="SMART" id="SM00530">
    <property type="entry name" value="HTH_XRE"/>
    <property type="match status" value="1"/>
</dbReference>
<dbReference type="RefSeq" id="WP_163249728.1">
    <property type="nucleotide sequence ID" value="NZ_SXDP01000013.1"/>
</dbReference>
<evidence type="ECO:0000259" key="2">
    <source>
        <dbReference type="PROSITE" id="PS50943"/>
    </source>
</evidence>
<gene>
    <name evidence="3" type="ORF">FDF74_11670</name>
</gene>
<dbReference type="GO" id="GO:0005829">
    <property type="term" value="C:cytosol"/>
    <property type="evidence" value="ECO:0007669"/>
    <property type="project" value="TreeGrafter"/>
</dbReference>
<dbReference type="PANTHER" id="PTHR46797">
    <property type="entry name" value="HTH-TYPE TRANSCRIPTIONAL REGULATOR"/>
    <property type="match status" value="1"/>
</dbReference>
<keyword evidence="1" id="KW-0238">DNA-binding</keyword>
<dbReference type="AlphaFoldDB" id="A0A6M0RDY4"/>
<dbReference type="InterPro" id="IPR010982">
    <property type="entry name" value="Lambda_DNA-bd_dom_sf"/>
</dbReference>
<accession>A0A6M0RDY4</accession>
<dbReference type="PANTHER" id="PTHR46797:SF25">
    <property type="entry name" value="TRANSCRIPTIONAL REGULATOR"/>
    <property type="match status" value="1"/>
</dbReference>
<dbReference type="GO" id="GO:0003700">
    <property type="term" value="F:DNA-binding transcription factor activity"/>
    <property type="evidence" value="ECO:0007669"/>
    <property type="project" value="TreeGrafter"/>
</dbReference>
<dbReference type="InterPro" id="IPR001387">
    <property type="entry name" value="Cro/C1-type_HTH"/>
</dbReference>
<evidence type="ECO:0000256" key="1">
    <source>
        <dbReference type="ARBA" id="ARBA00023125"/>
    </source>
</evidence>
<dbReference type="SUPFAM" id="SSF47413">
    <property type="entry name" value="lambda repressor-like DNA-binding domains"/>
    <property type="match status" value="1"/>
</dbReference>
<reference evidence="3 4" key="1">
    <citation type="submission" date="2019-04" db="EMBL/GenBank/DDBJ databases">
        <title>Genome sequencing of Clostridium botulinum Groups I-IV and Clostridium butyricum.</title>
        <authorList>
            <person name="Brunt J."/>
            <person name="Van Vliet A.H.M."/>
            <person name="Stringer S.C."/>
            <person name="Carter A.T."/>
            <person name="Peck M.W."/>
        </authorList>
    </citation>
    <scope>NUCLEOTIDE SEQUENCE [LARGE SCALE GENOMIC DNA]</scope>
    <source>
        <strain evidence="3 4">IFR 18/094</strain>
    </source>
</reference>
<feature type="domain" description="HTH cro/C1-type" evidence="2">
    <location>
        <begin position="17"/>
        <end position="71"/>
    </location>
</feature>
<evidence type="ECO:0000313" key="3">
    <source>
        <dbReference type="EMBL" id="NEZ47839.1"/>
    </source>
</evidence>
<dbReference type="Pfam" id="PF01381">
    <property type="entry name" value="HTH_3"/>
    <property type="match status" value="1"/>
</dbReference>
<dbReference type="Proteomes" id="UP000473885">
    <property type="component" value="Unassembled WGS sequence"/>
</dbReference>
<dbReference type="EMBL" id="SXDP01000013">
    <property type="protein sequence ID" value="NEZ47839.1"/>
    <property type="molecule type" value="Genomic_DNA"/>
</dbReference>
<dbReference type="Gene3D" id="1.10.260.40">
    <property type="entry name" value="lambda repressor-like DNA-binding domains"/>
    <property type="match status" value="1"/>
</dbReference>
<proteinExistence type="predicted"/>